<dbReference type="Proteomes" id="UP000218231">
    <property type="component" value="Unassembled WGS sequence"/>
</dbReference>
<gene>
    <name evidence="1" type="ORF">WR25_07848</name>
</gene>
<name>A0A2A2L1V6_9BILA</name>
<keyword evidence="2" id="KW-1185">Reference proteome</keyword>
<dbReference type="InterPro" id="IPR002603">
    <property type="entry name" value="ET_repeat"/>
</dbReference>
<sequence length="101" mass="11149">MQAIVGNDNMTVFACIATSICRAQELYDDCKPIYGDREAITCCCDNTQNCNLNFRGMPTPPPFSQNVSRIRDYPIVCYNGIYLNGTQYIGGGGWQSCEGNS</sequence>
<dbReference type="AlphaFoldDB" id="A0A2A2L1V6"/>
<dbReference type="Pfam" id="PF01684">
    <property type="entry name" value="ET"/>
    <property type="match status" value="1"/>
</dbReference>
<protein>
    <submittedName>
        <fullName evidence="1">Uncharacterized protein</fullName>
    </submittedName>
</protein>
<comment type="caution">
    <text evidence="1">The sequence shown here is derived from an EMBL/GenBank/DDBJ whole genome shotgun (WGS) entry which is preliminary data.</text>
</comment>
<dbReference type="EMBL" id="LIAE01007311">
    <property type="protein sequence ID" value="PAV80142.1"/>
    <property type="molecule type" value="Genomic_DNA"/>
</dbReference>
<accession>A0A2A2L1V6</accession>
<evidence type="ECO:0000313" key="2">
    <source>
        <dbReference type="Proteomes" id="UP000218231"/>
    </source>
</evidence>
<proteinExistence type="predicted"/>
<evidence type="ECO:0000313" key="1">
    <source>
        <dbReference type="EMBL" id="PAV80142.1"/>
    </source>
</evidence>
<organism evidence="1 2">
    <name type="scientific">Diploscapter pachys</name>
    <dbReference type="NCBI Taxonomy" id="2018661"/>
    <lineage>
        <taxon>Eukaryota</taxon>
        <taxon>Metazoa</taxon>
        <taxon>Ecdysozoa</taxon>
        <taxon>Nematoda</taxon>
        <taxon>Chromadorea</taxon>
        <taxon>Rhabditida</taxon>
        <taxon>Rhabditina</taxon>
        <taxon>Rhabditomorpha</taxon>
        <taxon>Rhabditoidea</taxon>
        <taxon>Rhabditidae</taxon>
        <taxon>Diploscapter</taxon>
    </lineage>
</organism>
<reference evidence="1 2" key="1">
    <citation type="journal article" date="2017" name="Curr. Biol.">
        <title>Genome architecture and evolution of a unichromosomal asexual nematode.</title>
        <authorList>
            <person name="Fradin H."/>
            <person name="Zegar C."/>
            <person name="Gutwein M."/>
            <person name="Lucas J."/>
            <person name="Kovtun M."/>
            <person name="Corcoran D."/>
            <person name="Baugh L.R."/>
            <person name="Kiontke K."/>
            <person name="Gunsalus K."/>
            <person name="Fitch D.H."/>
            <person name="Piano F."/>
        </authorList>
    </citation>
    <scope>NUCLEOTIDE SEQUENCE [LARGE SCALE GENOMIC DNA]</scope>
    <source>
        <strain evidence="1">PF1309</strain>
    </source>
</reference>